<comment type="caution">
    <text evidence="2">The sequence shown here is derived from an EMBL/GenBank/DDBJ whole genome shotgun (WGS) entry which is preliminary data.</text>
</comment>
<dbReference type="EMBL" id="CAJNOJ010000416">
    <property type="protein sequence ID" value="CAF1440386.1"/>
    <property type="molecule type" value="Genomic_DNA"/>
</dbReference>
<dbReference type="EMBL" id="CAJNOR010008786">
    <property type="protein sequence ID" value="CAF1637552.1"/>
    <property type="molecule type" value="Genomic_DNA"/>
</dbReference>
<accession>A0A816DPV8</accession>
<keyword evidence="3" id="KW-1185">Reference proteome</keyword>
<dbReference type="AlphaFoldDB" id="A0A816DPV8"/>
<sequence length="77" mass="8975">MSRAVRLPTFRANLNAEFVRNPSLSSHYVQVIRCIDQYKASEVPNYKFPESNDQLHEIPDIDDESEIFGEKIIKIHN</sequence>
<gene>
    <name evidence="1" type="ORF">EDS130_LOCUS38831</name>
    <name evidence="2" type="ORF">XAT740_LOCUS52730</name>
</gene>
<dbReference type="Proteomes" id="UP000663852">
    <property type="component" value="Unassembled WGS sequence"/>
</dbReference>
<dbReference type="Proteomes" id="UP000663828">
    <property type="component" value="Unassembled WGS sequence"/>
</dbReference>
<evidence type="ECO:0000313" key="1">
    <source>
        <dbReference type="EMBL" id="CAF1440386.1"/>
    </source>
</evidence>
<proteinExistence type="predicted"/>
<protein>
    <submittedName>
        <fullName evidence="2">Uncharacterized protein</fullName>
    </submittedName>
</protein>
<reference evidence="2" key="1">
    <citation type="submission" date="2021-02" db="EMBL/GenBank/DDBJ databases">
        <authorList>
            <person name="Nowell W R."/>
        </authorList>
    </citation>
    <scope>NUCLEOTIDE SEQUENCE</scope>
</reference>
<name>A0A816DPV8_ADIRI</name>
<organism evidence="2 3">
    <name type="scientific">Adineta ricciae</name>
    <name type="common">Rotifer</name>
    <dbReference type="NCBI Taxonomy" id="249248"/>
    <lineage>
        <taxon>Eukaryota</taxon>
        <taxon>Metazoa</taxon>
        <taxon>Spiralia</taxon>
        <taxon>Gnathifera</taxon>
        <taxon>Rotifera</taxon>
        <taxon>Eurotatoria</taxon>
        <taxon>Bdelloidea</taxon>
        <taxon>Adinetida</taxon>
        <taxon>Adinetidae</taxon>
        <taxon>Adineta</taxon>
    </lineage>
</organism>
<evidence type="ECO:0000313" key="3">
    <source>
        <dbReference type="Proteomes" id="UP000663828"/>
    </source>
</evidence>
<evidence type="ECO:0000313" key="2">
    <source>
        <dbReference type="EMBL" id="CAF1637552.1"/>
    </source>
</evidence>